<dbReference type="KEGG" id="nst:Nstercoris_02331"/>
<accession>A0A4Y1YPE9</accession>
<dbReference type="InterPro" id="IPR018145">
    <property type="entry name" value="CagE_TrbE_VirB_cntrl_dom"/>
</dbReference>
<dbReference type="PANTHER" id="PTHR30121">
    <property type="entry name" value="UNCHARACTERIZED PROTEIN YJGR-RELATED"/>
    <property type="match status" value="1"/>
</dbReference>
<dbReference type="AlphaFoldDB" id="A0A4Y1YPE9"/>
<evidence type="ECO:0000259" key="7">
    <source>
        <dbReference type="Pfam" id="PF19044"/>
    </source>
</evidence>
<reference evidence="8 9" key="1">
    <citation type="submission" date="2019-06" db="EMBL/GenBank/DDBJ databases">
        <title>Nitrosomonas stercoris KYUHI-S whole genome shotgun sequence.</title>
        <authorList>
            <person name="Nakagawa T."/>
            <person name="Tsuchiya Y."/>
            <person name="Takahashi R."/>
        </authorList>
    </citation>
    <scope>NUCLEOTIDE SEQUENCE [LARGE SCALE GENOMIC DNA]</scope>
    <source>
        <strain evidence="8 9">KYUHI-S</strain>
        <plasmid evidence="9">1 dna</plasmid>
    </source>
</reference>
<dbReference type="GO" id="GO:0005524">
    <property type="term" value="F:ATP binding"/>
    <property type="evidence" value="ECO:0007669"/>
    <property type="project" value="UniProtKB-KW"/>
</dbReference>
<protein>
    <recommendedName>
        <fullName evidence="5">Type IV secretion system protein virB4</fullName>
    </recommendedName>
</protein>
<keyword evidence="8" id="KW-0614">Plasmid</keyword>
<keyword evidence="2" id="KW-0547">Nucleotide-binding</keyword>
<keyword evidence="9" id="KW-1185">Reference proteome</keyword>
<dbReference type="InterPro" id="IPR043964">
    <property type="entry name" value="P-loop_TraG"/>
</dbReference>
<dbReference type="PANTHER" id="PTHR30121:SF12">
    <property type="entry name" value="TYPE IV SECRETION SYSTEM PROTEIN CAGE"/>
    <property type="match status" value="1"/>
</dbReference>
<dbReference type="EMBL" id="AP019756">
    <property type="protein sequence ID" value="BBL36052.1"/>
    <property type="molecule type" value="Genomic_DNA"/>
</dbReference>
<keyword evidence="3" id="KW-0067">ATP-binding</keyword>
<keyword evidence="4" id="KW-0843">Virulence</keyword>
<dbReference type="InterPro" id="IPR027417">
    <property type="entry name" value="P-loop_NTPase"/>
</dbReference>
<dbReference type="InterPro" id="IPR051162">
    <property type="entry name" value="T4SS_component"/>
</dbReference>
<comment type="similarity">
    <text evidence="1">Belongs to the TrbE/VirB4 family.</text>
</comment>
<gene>
    <name evidence="8" type="ORF">Nstercoris_02331</name>
</gene>
<sequence>MNKSTATQEKEDIFAQQRRYANEEDSLERIVPYSSIVADGIVCTKNGDYVRTWRVDGMSFEGLSEEEVYSHMEALNLFVRGLATGKYAFWVHRIRRFASDRLEVPEYNDFTQDLMKRYYDKLADQGMMSTEFYLTVVYRPFPLARGGVFGKLHRTVNKIKDEIAAAVERVEIVSKTVMSSLAKYRPQQLGNYVFAGRTFSSQLEFYSYLINGFWWKIPVKNLPLYKYLPVSRLLFGNEIIEYRDTFGSEFGAFLELKDYSDYTTPGVLNTLLALDCEYVETHSFSPMTTLDAQSALKKQRNQMISSEDNALSQILEIDEAIDSVISGNFVLGEYHYSLLVKGETPDQAREFRSRASQLLNNANFLGVDLEKVTASAYAAQLPCNWKSRPREARISSRNFTGVCSFHTFDSGKRNGNPWGEAVTLFRTPAGAPFYFNFHDTPLGVDSTGNKALGNCQIIGQSGGGKTVLALFLMMNLLKYGTQCVFFDKDRGAEIAIRRVGGKYLTLENGEPTGFAPLKMEPTEKNILFWTALVKYCTRRADAAHTPEEENLIASAVRSVAGMPVEQRCIDAVLQFLPVGDPNGLAQRLKKWSISRGNFGWALDCQRDELQFEEGRPYGFDYTDFLDNEEICGPIMMYLMYRVEEQIDGRLFAFFMDEYWKALSVDYFKDFAKNKQKTIRKQNGLGVYMTQSPHDTLRSDIARALIEQTATFIFLPNPTADYDDYVNGFKLTETEFRLVRELQDSSRMFLIKQGHRVSLARLDLSDFKNEIKILSGSTDQVERLDRLRQKYGDDPAQWAQPFLEGEL</sequence>
<evidence type="ECO:0000256" key="4">
    <source>
        <dbReference type="ARBA" id="ARBA00023026"/>
    </source>
</evidence>
<feature type="domain" description="CagE TrbE VirB component of type IV transporter system central" evidence="6">
    <location>
        <begin position="188"/>
        <end position="390"/>
    </location>
</feature>
<evidence type="ECO:0000313" key="8">
    <source>
        <dbReference type="EMBL" id="BBL36052.1"/>
    </source>
</evidence>
<organism evidence="8 9">
    <name type="scientific">Nitrosomonas stercoris</name>
    <dbReference type="NCBI Taxonomy" id="1444684"/>
    <lineage>
        <taxon>Bacteria</taxon>
        <taxon>Pseudomonadati</taxon>
        <taxon>Pseudomonadota</taxon>
        <taxon>Betaproteobacteria</taxon>
        <taxon>Nitrosomonadales</taxon>
        <taxon>Nitrosomonadaceae</taxon>
        <taxon>Nitrosomonas</taxon>
    </lineage>
</organism>
<dbReference type="Pfam" id="PF03135">
    <property type="entry name" value="CagE_TrbE_VirB"/>
    <property type="match status" value="1"/>
</dbReference>
<geneLocation type="plasmid" evidence="9">
    <name>1 dna</name>
</geneLocation>
<evidence type="ECO:0000256" key="3">
    <source>
        <dbReference type="ARBA" id="ARBA00022840"/>
    </source>
</evidence>
<evidence type="ECO:0000256" key="2">
    <source>
        <dbReference type="ARBA" id="ARBA00022741"/>
    </source>
</evidence>
<dbReference type="Proteomes" id="UP000316473">
    <property type="component" value="Plasmid plasmid 1"/>
</dbReference>
<name>A0A4Y1YPE9_9PROT</name>
<dbReference type="SUPFAM" id="SSF52540">
    <property type="entry name" value="P-loop containing nucleoside triphosphate hydrolases"/>
    <property type="match status" value="1"/>
</dbReference>
<evidence type="ECO:0000259" key="6">
    <source>
        <dbReference type="Pfam" id="PF03135"/>
    </source>
</evidence>
<evidence type="ECO:0000256" key="5">
    <source>
        <dbReference type="ARBA" id="ARBA00023635"/>
    </source>
</evidence>
<feature type="domain" description="TraG P-loop" evidence="7">
    <location>
        <begin position="429"/>
        <end position="523"/>
    </location>
</feature>
<dbReference type="Gene3D" id="3.40.50.300">
    <property type="entry name" value="P-loop containing nucleotide triphosphate hydrolases"/>
    <property type="match status" value="1"/>
</dbReference>
<proteinExistence type="inferred from homology"/>
<evidence type="ECO:0000313" key="9">
    <source>
        <dbReference type="Proteomes" id="UP000316473"/>
    </source>
</evidence>
<evidence type="ECO:0000256" key="1">
    <source>
        <dbReference type="ARBA" id="ARBA00006512"/>
    </source>
</evidence>
<dbReference type="InterPro" id="IPR004346">
    <property type="entry name" value="CagE_TrbE_VirB"/>
</dbReference>
<dbReference type="Pfam" id="PF19044">
    <property type="entry name" value="P-loop_TraG"/>
    <property type="match status" value="1"/>
</dbReference>
<dbReference type="NCBIfam" id="TIGR00929">
    <property type="entry name" value="VirB4_CagE"/>
    <property type="match status" value="1"/>
</dbReference>